<evidence type="ECO:0000259" key="3">
    <source>
        <dbReference type="SMART" id="SM00856"/>
    </source>
</evidence>
<dbReference type="Gene3D" id="1.20.140.40">
    <property type="entry name" value="Invertase/pectin methylesterase inhibitor family protein"/>
    <property type="match status" value="1"/>
</dbReference>
<accession>O65011</accession>
<dbReference type="PIR" id="T08112">
    <property type="entry name" value="T08112"/>
</dbReference>
<name>O65011_PINRA</name>
<dbReference type="EMBL" id="AF049066">
    <property type="protein sequence ID" value="AAC05147.1"/>
    <property type="molecule type" value="mRNA"/>
</dbReference>
<keyword evidence="1 2" id="KW-0732">Signal</keyword>
<feature type="domain" description="Pectinesterase inhibitor" evidence="3">
    <location>
        <begin position="33"/>
        <end position="191"/>
    </location>
</feature>
<sequence>MDSRPATVLVIIVSAIMASATAKDVNPQHSGTSIAEFIKSSCQVSRYPQLCVSSLSPYAGSLKPTLCDLVKAAMNVSLVNARTVSVWAAGLKGRSAEMSERERAALNDCIQNFDDTVDEIQKSLKELEQLQRSNFNPQMNDMQTFMSAALTDQGSCLNGFEDVKAAAGKISAMVKVRVQNESELISNALALLNALALNAFANTGVDDGIHA</sequence>
<dbReference type="InterPro" id="IPR006501">
    <property type="entry name" value="Pectinesterase_inhib_dom"/>
</dbReference>
<evidence type="ECO:0000256" key="1">
    <source>
        <dbReference type="ARBA" id="ARBA00022729"/>
    </source>
</evidence>
<dbReference type="PANTHER" id="PTHR31080:SF296">
    <property type="entry name" value="OS05G0360900 PROTEIN"/>
    <property type="match status" value="1"/>
</dbReference>
<feature type="chain" id="PRO_5004159656" evidence="2">
    <location>
        <begin position="23"/>
        <end position="211"/>
    </location>
</feature>
<evidence type="ECO:0000313" key="4">
    <source>
        <dbReference type="EMBL" id="AAC05147.1"/>
    </source>
</evidence>
<dbReference type="InterPro" id="IPR035513">
    <property type="entry name" value="Invertase/methylesterase_inhib"/>
</dbReference>
<gene>
    <name evidence="4" type="primary">PRE79</name>
</gene>
<proteinExistence type="evidence at transcript level"/>
<dbReference type="InterPro" id="IPR051955">
    <property type="entry name" value="PME_Inhibitor"/>
</dbReference>
<dbReference type="GO" id="GO:0004857">
    <property type="term" value="F:enzyme inhibitor activity"/>
    <property type="evidence" value="ECO:0007669"/>
    <property type="project" value="InterPro"/>
</dbReference>
<dbReference type="CDD" id="cd15798">
    <property type="entry name" value="PMEI-like_3"/>
    <property type="match status" value="1"/>
</dbReference>
<protein>
    <submittedName>
        <fullName evidence="4">21 kD protein</fullName>
    </submittedName>
</protein>
<evidence type="ECO:0000256" key="2">
    <source>
        <dbReference type="SAM" id="SignalP"/>
    </source>
</evidence>
<dbReference type="SUPFAM" id="SSF101148">
    <property type="entry name" value="Plant invertase/pectin methylesterase inhibitor"/>
    <property type="match status" value="1"/>
</dbReference>
<dbReference type="SMART" id="SM00856">
    <property type="entry name" value="PMEI"/>
    <property type="match status" value="1"/>
</dbReference>
<feature type="signal peptide" evidence="2">
    <location>
        <begin position="1"/>
        <end position="22"/>
    </location>
</feature>
<reference evidence="4" key="1">
    <citation type="submission" date="1998-02" db="EMBL/GenBank/DDBJ databases">
        <title>Isolation and Expression of Abundant mRNAs during Somatic Embryogenesis of Pinus radiata.</title>
        <authorList>
            <person name="Bishop-Hurley S.L."/>
            <person name="Walter C."/>
            <person name="Gardner R.C."/>
        </authorList>
    </citation>
    <scope>NUCLEOTIDE SEQUENCE</scope>
    <source>
        <tissue evidence="4">Somatic embryogenic</tissue>
    </source>
</reference>
<dbReference type="NCBIfam" id="TIGR01614">
    <property type="entry name" value="PME_inhib"/>
    <property type="match status" value="1"/>
</dbReference>
<dbReference type="AlphaFoldDB" id="O65011"/>
<dbReference type="PANTHER" id="PTHR31080">
    <property type="entry name" value="PECTINESTERASE INHIBITOR-LIKE"/>
    <property type="match status" value="1"/>
</dbReference>
<organism evidence="4">
    <name type="scientific">Pinus radiata</name>
    <name type="common">Monterey pine</name>
    <name type="synonym">Pinus insignis</name>
    <dbReference type="NCBI Taxonomy" id="3347"/>
    <lineage>
        <taxon>Eukaryota</taxon>
        <taxon>Viridiplantae</taxon>
        <taxon>Streptophyta</taxon>
        <taxon>Embryophyta</taxon>
        <taxon>Tracheophyta</taxon>
        <taxon>Spermatophyta</taxon>
        <taxon>Pinopsida</taxon>
        <taxon>Pinidae</taxon>
        <taxon>Conifers I</taxon>
        <taxon>Pinales</taxon>
        <taxon>Pinaceae</taxon>
        <taxon>Pinus</taxon>
        <taxon>Pinus subgen. Pinus</taxon>
    </lineage>
</organism>
<dbReference type="Pfam" id="PF04043">
    <property type="entry name" value="PMEI"/>
    <property type="match status" value="1"/>
</dbReference>